<reference evidence="12" key="1">
    <citation type="journal article" date="2018" name="Nat. Microbiol.">
        <title>Leveraging single-cell genomics to expand the fungal tree of life.</title>
        <authorList>
            <person name="Ahrendt S.R."/>
            <person name="Quandt C.A."/>
            <person name="Ciobanu D."/>
            <person name="Clum A."/>
            <person name="Salamov A."/>
            <person name="Andreopoulos B."/>
            <person name="Cheng J.F."/>
            <person name="Woyke T."/>
            <person name="Pelin A."/>
            <person name="Henrissat B."/>
            <person name="Reynolds N.K."/>
            <person name="Benny G.L."/>
            <person name="Smith M.E."/>
            <person name="James T.Y."/>
            <person name="Grigoriev I.V."/>
        </authorList>
    </citation>
    <scope>NUCLEOTIDE SEQUENCE [LARGE SCALE GENOMIC DNA]</scope>
    <source>
        <strain evidence="12">RSA 1356</strain>
    </source>
</reference>
<evidence type="ECO:0000256" key="8">
    <source>
        <dbReference type="SAM" id="MobiDB-lite"/>
    </source>
</evidence>
<dbReference type="EMBL" id="KZ992442">
    <property type="protein sequence ID" value="RKP10655.1"/>
    <property type="molecule type" value="Genomic_DNA"/>
</dbReference>
<dbReference type="InterPro" id="IPR045152">
    <property type="entry name" value="EDC4-like"/>
</dbReference>
<dbReference type="Gene3D" id="1.10.220.100">
    <property type="entry name" value="conserved c-terminal region of ge- 1"/>
    <property type="match status" value="1"/>
</dbReference>
<feature type="region of interest" description="Disordered" evidence="8">
    <location>
        <begin position="220"/>
        <end position="248"/>
    </location>
</feature>
<evidence type="ECO:0000256" key="3">
    <source>
        <dbReference type="ARBA" id="ARBA00022490"/>
    </source>
</evidence>
<evidence type="ECO:0000256" key="6">
    <source>
        <dbReference type="ARBA" id="ARBA00023054"/>
    </source>
</evidence>
<feature type="region of interest" description="Disordered" evidence="8">
    <location>
        <begin position="1"/>
        <end position="73"/>
    </location>
</feature>
<keyword evidence="6" id="KW-0175">Coiled coil</keyword>
<proteinExistence type="inferred from homology"/>
<feature type="domain" description="Enhancer of mRNA-decapping protein 4 WD40 repeat region" evidence="9">
    <location>
        <begin position="344"/>
        <end position="608"/>
    </location>
</feature>
<dbReference type="GO" id="GO:0031087">
    <property type="term" value="P:deadenylation-independent decapping of nuclear-transcribed mRNA"/>
    <property type="evidence" value="ECO:0007669"/>
    <property type="project" value="InterPro"/>
</dbReference>
<dbReference type="STRING" id="78915.A0A4P9XWE8"/>
<dbReference type="Pfam" id="PF21289">
    <property type="entry name" value="EDC4_C"/>
    <property type="match status" value="1"/>
</dbReference>
<evidence type="ECO:0000259" key="9">
    <source>
        <dbReference type="Pfam" id="PF16529"/>
    </source>
</evidence>
<dbReference type="InterPro" id="IPR001680">
    <property type="entry name" value="WD40_rpt"/>
</dbReference>
<evidence type="ECO:0000313" key="11">
    <source>
        <dbReference type="EMBL" id="RKP10655.1"/>
    </source>
</evidence>
<dbReference type="InterPro" id="IPR032401">
    <property type="entry name" value="EDC4_WD40"/>
</dbReference>
<keyword evidence="5" id="KW-0677">Repeat</keyword>
<dbReference type="AlphaFoldDB" id="A0A4P9XWE8"/>
<dbReference type="OrthoDB" id="21128at2759"/>
<organism evidence="11 12">
    <name type="scientific">Thamnocephalis sphaerospora</name>
    <dbReference type="NCBI Taxonomy" id="78915"/>
    <lineage>
        <taxon>Eukaryota</taxon>
        <taxon>Fungi</taxon>
        <taxon>Fungi incertae sedis</taxon>
        <taxon>Zoopagomycota</taxon>
        <taxon>Zoopagomycotina</taxon>
        <taxon>Zoopagomycetes</taxon>
        <taxon>Zoopagales</taxon>
        <taxon>Sigmoideomycetaceae</taxon>
        <taxon>Thamnocephalis</taxon>
    </lineage>
</organism>
<feature type="compositionally biased region" description="Polar residues" evidence="8">
    <location>
        <begin position="25"/>
        <end position="48"/>
    </location>
</feature>
<comment type="similarity">
    <text evidence="2">Belongs to the WD repeat EDC4 family.</text>
</comment>
<evidence type="ECO:0000256" key="7">
    <source>
        <dbReference type="PROSITE-ProRule" id="PRU00221"/>
    </source>
</evidence>
<dbReference type="PROSITE" id="PS50294">
    <property type="entry name" value="WD_REPEATS_REGION"/>
    <property type="match status" value="1"/>
</dbReference>
<feature type="domain" description="Enhancer of mRNA-decapping protein 4 C-terminal" evidence="10">
    <location>
        <begin position="1097"/>
        <end position="1198"/>
    </location>
</feature>
<dbReference type="SUPFAM" id="SSF50978">
    <property type="entry name" value="WD40 repeat-like"/>
    <property type="match status" value="1"/>
</dbReference>
<keyword evidence="12" id="KW-1185">Reference proteome</keyword>
<dbReference type="InterPro" id="IPR036322">
    <property type="entry name" value="WD40_repeat_dom_sf"/>
</dbReference>
<keyword evidence="4 7" id="KW-0853">WD repeat</keyword>
<dbReference type="Proteomes" id="UP000271241">
    <property type="component" value="Unassembled WGS sequence"/>
</dbReference>
<dbReference type="InterPro" id="IPR049404">
    <property type="entry name" value="EDC4_C"/>
</dbReference>
<feature type="repeat" description="WD" evidence="7">
    <location>
        <begin position="502"/>
        <end position="537"/>
    </location>
</feature>
<evidence type="ECO:0000256" key="4">
    <source>
        <dbReference type="ARBA" id="ARBA00022574"/>
    </source>
</evidence>
<evidence type="ECO:0000313" key="12">
    <source>
        <dbReference type="Proteomes" id="UP000271241"/>
    </source>
</evidence>
<evidence type="ECO:0000256" key="2">
    <source>
        <dbReference type="ARBA" id="ARBA00009639"/>
    </source>
</evidence>
<dbReference type="InterPro" id="IPR044938">
    <property type="entry name" value="EDC4_C_sf"/>
</dbReference>
<feature type="compositionally biased region" description="Polar residues" evidence="8">
    <location>
        <begin position="813"/>
        <end position="828"/>
    </location>
</feature>
<feature type="compositionally biased region" description="Low complexity" evidence="8">
    <location>
        <begin position="49"/>
        <end position="73"/>
    </location>
</feature>
<dbReference type="PANTHER" id="PTHR15598:SF5">
    <property type="entry name" value="ENHANCER OF MRNA-DECAPPING PROTEIN 4"/>
    <property type="match status" value="1"/>
</dbReference>
<dbReference type="Pfam" id="PF16529">
    <property type="entry name" value="Ge1_WD40"/>
    <property type="match status" value="1"/>
</dbReference>
<feature type="compositionally biased region" description="Low complexity" evidence="8">
    <location>
        <begin position="15"/>
        <end position="24"/>
    </location>
</feature>
<dbReference type="InterPro" id="IPR015943">
    <property type="entry name" value="WD40/YVTN_repeat-like_dom_sf"/>
</dbReference>
<comment type="subcellular location">
    <subcellularLocation>
        <location evidence="1">Cytoplasm</location>
        <location evidence="1">P-body</location>
    </subcellularLocation>
</comment>
<feature type="compositionally biased region" description="Low complexity" evidence="8">
    <location>
        <begin position="220"/>
        <end position="229"/>
    </location>
</feature>
<keyword evidence="3" id="KW-0963">Cytoplasm</keyword>
<evidence type="ECO:0000259" key="10">
    <source>
        <dbReference type="Pfam" id="PF21289"/>
    </source>
</evidence>
<evidence type="ECO:0000256" key="5">
    <source>
        <dbReference type="ARBA" id="ARBA00022737"/>
    </source>
</evidence>
<dbReference type="PANTHER" id="PTHR15598">
    <property type="entry name" value="ENHANCER OF MRNA-DECAPPING PROTEIN 4"/>
    <property type="match status" value="1"/>
</dbReference>
<dbReference type="SMART" id="SM00320">
    <property type="entry name" value="WD40"/>
    <property type="match status" value="3"/>
</dbReference>
<name>A0A4P9XWE8_9FUNG</name>
<protein>
    <submittedName>
        <fullName evidence="11">Uncharacterized protein</fullName>
    </submittedName>
</protein>
<accession>A0A4P9XWE8</accession>
<dbReference type="GO" id="GO:0000932">
    <property type="term" value="C:P-body"/>
    <property type="evidence" value="ECO:0007669"/>
    <property type="project" value="UniProtKB-SubCell"/>
</dbReference>
<gene>
    <name evidence="11" type="ORF">THASP1DRAFT_27539</name>
</gene>
<dbReference type="PROSITE" id="PS50082">
    <property type="entry name" value="WD_REPEATS_2"/>
    <property type="match status" value="1"/>
</dbReference>
<feature type="region of interest" description="Disordered" evidence="8">
    <location>
        <begin position="742"/>
        <end position="843"/>
    </location>
</feature>
<dbReference type="Gene3D" id="2.130.10.10">
    <property type="entry name" value="YVTN repeat-like/Quinoprotein amine dehydrogenase"/>
    <property type="match status" value="2"/>
</dbReference>
<evidence type="ECO:0000256" key="1">
    <source>
        <dbReference type="ARBA" id="ARBA00004201"/>
    </source>
</evidence>
<sequence>MDHTTSAGLSPPPSNSLLELLHSPRNNSPTSRQPGESNAAASLLSVLNQSSPSPALVQQQQPQQQPQLVQPQQSEPSLMALIGGIDAGVGGHLGMDQERVNEASTAELKSVLFGSLNLGSVSSLGDTLHALAPQTVGSSEAGLLSNVHAIPTSPMQPQVTLEASTPLSGEQSVQSLGGPVSSVPLEHQAPEGRAMAAPLFTYANPFDQLTKVKRGLTSSAPALTATSTPEGGGMRSEPSVQSGYGSSPAMFSRPAHQHMLAVDDESPVHRHHSPLMVGSANTTPDYAARRIREQHSHKAVKGVPSGVRLLEGESQIDVSASNPSMMSLHDLEVTTITLMPTECEMHAGSTIAATKRLIAYAIKGGRVRVIHQMFGTRASIGGHKNAVLDLAFYNPLRGGEHEQRLVTIGTDHRLCVWQFSEPNPTERNEEIPHHLVLELDGAPANLREARFRRAVWHPSDPDVLACAADRGELLIFNLSIMLAGRDDCRVVEGDRNLGAIQLKGHKKPIVDLCFSANGNEIVTASEDGTVRLWQVSNMDGQCVGMFTPCGGLPVTAAKFVENVVNGQVADELRCILVASDDNRLIKLLNRDGSQCLQQLTFHSDGAEFFNVINYDSATRTLALANSRRESLYCAHVRLDDMPQLVYVVEFPLEYPAVSLAVAPDCTDEASSSFALCCVQTGAVQQFHVPLRSVLPRRWERCPLISDMNEDGLLRRHSAGRAANQLTEMELLRSLAGNTSLTYSERIDGTGSSAATPDMRSPITGTFSDGGADLSHRRMPSDAAHNMSLDAGGKNKLVKTPTSGRTPTAGAVPTGSSKTSGKTAESAVTTRDHPAFRSPQLKPRQDVVDVDPVSLTGSHLRILEDSVVSRIGKLLNKELSKREERLERERQSHQAAEIAHYEALMNNMVHSLHETMAHLIVEAVQVEMSERVLPAMERTVTVAVEKAMTTSIEGAVSQQTRQLLSSEALREPVQLAVTSVVKPAVEETMHACIRNVMLPVWQQSLESIRQVGTNASRSASAHPVQSTVSRIPQTGHEAGFVNVAAPMPKMPGDASRLVSSNHVSPAIPSQQSAPFAMHQRSTSVVGVNDPIIAHMEAAIANGQHEDAVVKVLESKNPQALDALMTPSNLTIFFPPHLPTRLGQPILLAFIHQLGQNLQHNRDVRFAWILAVASRINVRDPAIMDHSRRVLPGLDENVKHAYVAMHAELGANHPALATPLAVLRQLEQFMPLMLQP</sequence>